<sequence>MNFTLSLGATSIFFALLTTSCGVHESGRLSPEEKLPTEFSDYKYIDEITEFENYTVEKFKVPPRSTVEHSLNKTTNNIIIEIATDVDDHTRQHTFYKLNTSGNIIDSHQFSRSFLIAKKTGDEQLVGGTFLVNKENSYYSTWPLNGDKTKRPFTPINQDLAWSTEQVDAYYKEITKKSARLDDVETYEKISAHENKRRIRKVYYLNTTGKWYVLYGNSLTSDFSGKRLSGFNTLFKDFTDVERGFGRYTPPSNITIPYFEKQTYSKYCAQNAGSSGCSMNYTWEGIGYYQVTIADVIFKFKNKGSLSRSDFKGTAFPPKETLLNNFAYYTMPALTYSLFSANEELYLIKHK</sequence>
<evidence type="ECO:0000313" key="2">
    <source>
        <dbReference type="EMBL" id="SDV09966.1"/>
    </source>
</evidence>
<dbReference type="AlphaFoldDB" id="A0A5B2USV9"/>
<evidence type="ECO:0000313" key="1">
    <source>
        <dbReference type="EMBL" id="KAA2228965.1"/>
    </source>
</evidence>
<accession>A0A5B2USV9</accession>
<evidence type="ECO:0000313" key="3">
    <source>
        <dbReference type="Proteomes" id="UP000199620"/>
    </source>
</evidence>
<dbReference type="EMBL" id="LT629800">
    <property type="protein sequence ID" value="SDV09966.1"/>
    <property type="molecule type" value="Genomic_DNA"/>
</dbReference>
<reference evidence="1 4" key="2">
    <citation type="submission" date="2019-09" db="EMBL/GenBank/DDBJ databases">
        <title>Draft genome sequence of Pseudomonas brenneri CCUG 51514(T).</title>
        <authorList>
            <person name="Tunovic T."/>
            <person name="Pineiro-Iglesias B."/>
            <person name="Unosson C."/>
            <person name="Inganas E."/>
            <person name="Ohlen M."/>
            <person name="Cardew S."/>
            <person name="Jensie-Markopoulos S."/>
            <person name="Salva-Serra F."/>
            <person name="Jaen-Luchoro D."/>
            <person name="Svensson-Stadler L."/>
            <person name="Chun J."/>
            <person name="Moore E."/>
        </authorList>
    </citation>
    <scope>NUCLEOTIDE SEQUENCE [LARGE SCALE GENOMIC DNA]</scope>
    <source>
        <strain evidence="1 4">CCUG 51514</strain>
    </source>
</reference>
<reference evidence="2 3" key="1">
    <citation type="submission" date="2016-10" db="EMBL/GenBank/DDBJ databases">
        <authorList>
            <person name="Varghese N."/>
            <person name="Submissions S."/>
        </authorList>
    </citation>
    <scope>NUCLEOTIDE SEQUENCE [LARGE SCALE GENOMIC DNA]</scope>
    <source>
        <strain evidence="2 3">BS2771</strain>
    </source>
</reference>
<organism evidence="1 4">
    <name type="scientific">Pseudomonas brenneri</name>
    <dbReference type="NCBI Taxonomy" id="129817"/>
    <lineage>
        <taxon>Bacteria</taxon>
        <taxon>Pseudomonadati</taxon>
        <taxon>Pseudomonadota</taxon>
        <taxon>Gammaproteobacteria</taxon>
        <taxon>Pseudomonadales</taxon>
        <taxon>Pseudomonadaceae</taxon>
        <taxon>Pseudomonas</taxon>
    </lineage>
</organism>
<dbReference type="OrthoDB" id="7024294at2"/>
<dbReference type="Proteomes" id="UP000199620">
    <property type="component" value="Chromosome I"/>
</dbReference>
<proteinExistence type="predicted"/>
<dbReference type="Proteomes" id="UP000325296">
    <property type="component" value="Unassembled WGS sequence"/>
</dbReference>
<evidence type="ECO:0000313" key="4">
    <source>
        <dbReference type="Proteomes" id="UP000325296"/>
    </source>
</evidence>
<protein>
    <submittedName>
        <fullName evidence="1">Uncharacterized protein</fullName>
    </submittedName>
</protein>
<gene>
    <name evidence="1" type="ORF">F1720_17295</name>
    <name evidence="2" type="ORF">SAMN04490181_4803</name>
</gene>
<name>A0A5B2USV9_9PSED</name>
<dbReference type="EMBL" id="VUOL01000009">
    <property type="protein sequence ID" value="KAA2228965.1"/>
    <property type="molecule type" value="Genomic_DNA"/>
</dbReference>
<keyword evidence="3" id="KW-1185">Reference proteome</keyword>
<dbReference type="RefSeq" id="WP_032856538.1">
    <property type="nucleotide sequence ID" value="NZ_BMNU01000009.1"/>
</dbReference>